<comment type="caution">
    <text evidence="2">The sequence shown here is derived from an EMBL/GenBank/DDBJ whole genome shotgun (WGS) entry which is preliminary data.</text>
</comment>
<dbReference type="SUPFAM" id="SSF56672">
    <property type="entry name" value="DNA/RNA polymerases"/>
    <property type="match status" value="1"/>
</dbReference>
<dbReference type="InterPro" id="IPR043502">
    <property type="entry name" value="DNA/RNA_pol_sf"/>
</dbReference>
<evidence type="ECO:0000313" key="2">
    <source>
        <dbReference type="EMBL" id="GFR68844.1"/>
    </source>
</evidence>
<keyword evidence="3" id="KW-1185">Reference proteome</keyword>
<proteinExistence type="predicted"/>
<dbReference type="Proteomes" id="UP000762676">
    <property type="component" value="Unassembled WGS sequence"/>
</dbReference>
<dbReference type="PANTHER" id="PTHR47027:SF8">
    <property type="entry name" value="RIBONUCLEASE H"/>
    <property type="match status" value="1"/>
</dbReference>
<dbReference type="PROSITE" id="PS50878">
    <property type="entry name" value="RT_POL"/>
    <property type="match status" value="1"/>
</dbReference>
<sequence length="184" mass="20896">MNAIVTLSMLMERVVEVQYDVYLCFIDYSKAFDKVKHSEWFGILDQLNIDGKDLRILWNLYWKQVPAISIDGDYTDFTETERGVRQGCALSLALFNLYREVILRNITDMEGIKVGGRNITNLRYVDATVHIANSQENLQALLSVGTYENQSMGLQPNAKKTECMEVCKSNPNASSSAKTQKPNK</sequence>
<dbReference type="Pfam" id="PF00078">
    <property type="entry name" value="RVT_1"/>
    <property type="match status" value="1"/>
</dbReference>
<dbReference type="InterPro" id="IPR000477">
    <property type="entry name" value="RT_dom"/>
</dbReference>
<dbReference type="EMBL" id="BMAT01000580">
    <property type="protein sequence ID" value="GFR68844.1"/>
    <property type="molecule type" value="Genomic_DNA"/>
</dbReference>
<dbReference type="PANTHER" id="PTHR47027">
    <property type="entry name" value="REVERSE TRANSCRIPTASE DOMAIN-CONTAINING PROTEIN"/>
    <property type="match status" value="1"/>
</dbReference>
<accession>A0AAV4F779</accession>
<feature type="domain" description="Reverse transcriptase" evidence="1">
    <location>
        <begin position="1"/>
        <end position="184"/>
    </location>
</feature>
<protein>
    <submittedName>
        <fullName evidence="2">Retrovirus-related Pol polyprotein LINE-1</fullName>
    </submittedName>
</protein>
<gene>
    <name evidence="2" type="ORF">ElyMa_000287300</name>
</gene>
<reference evidence="2 3" key="1">
    <citation type="journal article" date="2021" name="Elife">
        <title>Chloroplast acquisition without the gene transfer in kleptoplastic sea slugs, Plakobranchus ocellatus.</title>
        <authorList>
            <person name="Maeda T."/>
            <person name="Takahashi S."/>
            <person name="Yoshida T."/>
            <person name="Shimamura S."/>
            <person name="Takaki Y."/>
            <person name="Nagai Y."/>
            <person name="Toyoda A."/>
            <person name="Suzuki Y."/>
            <person name="Arimoto A."/>
            <person name="Ishii H."/>
            <person name="Satoh N."/>
            <person name="Nishiyama T."/>
            <person name="Hasebe M."/>
            <person name="Maruyama T."/>
            <person name="Minagawa J."/>
            <person name="Obokata J."/>
            <person name="Shigenobu S."/>
        </authorList>
    </citation>
    <scope>NUCLEOTIDE SEQUENCE [LARGE SCALE GENOMIC DNA]</scope>
</reference>
<name>A0AAV4F779_9GAST</name>
<organism evidence="2 3">
    <name type="scientific">Elysia marginata</name>
    <dbReference type="NCBI Taxonomy" id="1093978"/>
    <lineage>
        <taxon>Eukaryota</taxon>
        <taxon>Metazoa</taxon>
        <taxon>Spiralia</taxon>
        <taxon>Lophotrochozoa</taxon>
        <taxon>Mollusca</taxon>
        <taxon>Gastropoda</taxon>
        <taxon>Heterobranchia</taxon>
        <taxon>Euthyneura</taxon>
        <taxon>Panpulmonata</taxon>
        <taxon>Sacoglossa</taxon>
        <taxon>Placobranchoidea</taxon>
        <taxon>Plakobranchidae</taxon>
        <taxon>Elysia</taxon>
    </lineage>
</organism>
<evidence type="ECO:0000259" key="1">
    <source>
        <dbReference type="PROSITE" id="PS50878"/>
    </source>
</evidence>
<dbReference type="AlphaFoldDB" id="A0AAV4F779"/>
<evidence type="ECO:0000313" key="3">
    <source>
        <dbReference type="Proteomes" id="UP000762676"/>
    </source>
</evidence>